<name>A0AAN9RSF5_PHACN</name>
<evidence type="ECO:0000256" key="1">
    <source>
        <dbReference type="ARBA" id="ARBA00004271"/>
    </source>
</evidence>
<evidence type="ECO:0000313" key="18">
    <source>
        <dbReference type="Proteomes" id="UP001374584"/>
    </source>
</evidence>
<dbReference type="InterPro" id="IPR006045">
    <property type="entry name" value="Cupin_1"/>
</dbReference>
<feature type="transmembrane region" description="Helical" evidence="15">
    <location>
        <begin position="37"/>
        <end position="55"/>
    </location>
</feature>
<dbReference type="GO" id="GO:0030145">
    <property type="term" value="F:manganese ion binding"/>
    <property type="evidence" value="ECO:0007669"/>
    <property type="project" value="UniProtKB-UniRule"/>
</dbReference>
<evidence type="ECO:0000313" key="17">
    <source>
        <dbReference type="EMBL" id="KAK7381858.1"/>
    </source>
</evidence>
<comment type="similarity">
    <text evidence="2 14">Belongs to the germin family.</text>
</comment>
<evidence type="ECO:0000256" key="8">
    <source>
        <dbReference type="ARBA" id="ARBA00023170"/>
    </source>
</evidence>
<evidence type="ECO:0000256" key="9">
    <source>
        <dbReference type="ARBA" id="ARBA00023180"/>
    </source>
</evidence>
<dbReference type="Gene3D" id="2.60.120.10">
    <property type="entry name" value="Jelly Rolls"/>
    <property type="match status" value="1"/>
</dbReference>
<evidence type="ECO:0000256" key="13">
    <source>
        <dbReference type="PIRSR" id="PIRSR601929-3"/>
    </source>
</evidence>
<dbReference type="InterPro" id="IPR001929">
    <property type="entry name" value="Germin"/>
</dbReference>
<feature type="binding site" evidence="12">
    <location>
        <position position="142"/>
    </location>
    <ligand>
        <name>Mn(2+)</name>
        <dbReference type="ChEBI" id="CHEBI:29035"/>
    </ligand>
</feature>
<feature type="binding site" evidence="12">
    <location>
        <position position="180"/>
    </location>
    <ligand>
        <name>Mn(2+)</name>
        <dbReference type="ChEBI" id="CHEBI:29035"/>
    </ligand>
</feature>
<comment type="subcellular location">
    <subcellularLocation>
        <location evidence="1 14">Secreted</location>
        <location evidence="1 14">Extracellular space</location>
        <location evidence="1 14">Apoplast</location>
    </subcellularLocation>
</comment>
<dbReference type="SUPFAM" id="SSF51182">
    <property type="entry name" value="RmlC-like cupins"/>
    <property type="match status" value="1"/>
</dbReference>
<evidence type="ECO:0000256" key="2">
    <source>
        <dbReference type="ARBA" id="ARBA00007456"/>
    </source>
</evidence>
<gene>
    <name evidence="17" type="ORF">VNO80_00406</name>
</gene>
<dbReference type="PRINTS" id="PR00325">
    <property type="entry name" value="GERMIN"/>
</dbReference>
<evidence type="ECO:0000256" key="15">
    <source>
        <dbReference type="SAM" id="Phobius"/>
    </source>
</evidence>
<protein>
    <recommendedName>
        <fullName evidence="14">Germin-like protein</fullName>
    </recommendedName>
</protein>
<feature type="disulfide bond" evidence="13">
    <location>
        <begin position="59"/>
        <end position="74"/>
    </location>
</feature>
<keyword evidence="6" id="KW-0732">Signal</keyword>
<feature type="binding site" evidence="12">
    <location>
        <position position="137"/>
    </location>
    <ligand>
        <name>Mn(2+)</name>
        <dbReference type="ChEBI" id="CHEBI:29035"/>
    </ligand>
</feature>
<evidence type="ECO:0000256" key="12">
    <source>
        <dbReference type="PIRSR" id="PIRSR601929-2"/>
    </source>
</evidence>
<keyword evidence="8" id="KW-0675">Receptor</keyword>
<dbReference type="PROSITE" id="PS00725">
    <property type="entry name" value="GERMIN"/>
    <property type="match status" value="1"/>
</dbReference>
<keyword evidence="15" id="KW-0812">Transmembrane</keyword>
<dbReference type="GO" id="GO:0048046">
    <property type="term" value="C:apoplast"/>
    <property type="evidence" value="ECO:0007669"/>
    <property type="project" value="UniProtKB-SubCell"/>
</dbReference>
<dbReference type="Proteomes" id="UP001374584">
    <property type="component" value="Unassembled WGS sequence"/>
</dbReference>
<feature type="binding site" evidence="11">
    <location>
        <position position="142"/>
    </location>
    <ligand>
        <name>oxalate</name>
        <dbReference type="ChEBI" id="CHEBI:30623"/>
    </ligand>
</feature>
<dbReference type="PANTHER" id="PTHR31238">
    <property type="entry name" value="GERMIN-LIKE PROTEIN SUBFAMILY 3 MEMBER 3"/>
    <property type="match status" value="1"/>
</dbReference>
<keyword evidence="9" id="KW-0325">Glycoprotein</keyword>
<dbReference type="Pfam" id="PF00190">
    <property type="entry name" value="Cupin_1"/>
    <property type="match status" value="1"/>
</dbReference>
<evidence type="ECO:0000256" key="10">
    <source>
        <dbReference type="ARBA" id="ARBA00023211"/>
    </source>
</evidence>
<dbReference type="SMART" id="SM00835">
    <property type="entry name" value="Cupin_1"/>
    <property type="match status" value="1"/>
</dbReference>
<keyword evidence="15" id="KW-0472">Membrane</keyword>
<dbReference type="FunFam" id="2.60.120.10:FF:000047">
    <property type="entry name" value="Auxin-binding protein ABP19a"/>
    <property type="match status" value="1"/>
</dbReference>
<evidence type="ECO:0000256" key="4">
    <source>
        <dbReference type="ARBA" id="ARBA00022525"/>
    </source>
</evidence>
<evidence type="ECO:0000256" key="6">
    <source>
        <dbReference type="ARBA" id="ARBA00022729"/>
    </source>
</evidence>
<keyword evidence="15" id="KW-1133">Transmembrane helix</keyword>
<evidence type="ECO:0000256" key="14">
    <source>
        <dbReference type="RuleBase" id="RU366015"/>
    </source>
</evidence>
<dbReference type="InterPro" id="IPR019780">
    <property type="entry name" value="Germin_Mn-BS"/>
</dbReference>
<keyword evidence="5 11" id="KW-0479">Metal-binding</keyword>
<feature type="binding site" evidence="11">
    <location>
        <position position="137"/>
    </location>
    <ligand>
        <name>oxalate</name>
        <dbReference type="ChEBI" id="CHEBI:30623"/>
    </ligand>
</feature>
<keyword evidence="18" id="KW-1185">Reference proteome</keyword>
<evidence type="ECO:0000256" key="5">
    <source>
        <dbReference type="ARBA" id="ARBA00022723"/>
    </source>
</evidence>
<feature type="binding site" evidence="12">
    <location>
        <position position="135"/>
    </location>
    <ligand>
        <name>Mn(2+)</name>
        <dbReference type="ChEBI" id="CHEBI:29035"/>
    </ligand>
</feature>
<keyword evidence="3 14" id="KW-0052">Apoplast</keyword>
<comment type="caution">
    <text evidence="17">The sequence shown here is derived from an EMBL/GenBank/DDBJ whole genome shotgun (WGS) entry which is preliminary data.</text>
</comment>
<feature type="domain" description="Cupin type-1" evidence="16">
    <location>
        <begin position="88"/>
        <end position="232"/>
    </location>
</feature>
<keyword evidence="7 13" id="KW-1015">Disulfide bond</keyword>
<dbReference type="CDD" id="cd02241">
    <property type="entry name" value="cupin_OxOx"/>
    <property type="match status" value="1"/>
</dbReference>
<evidence type="ECO:0000256" key="11">
    <source>
        <dbReference type="PIRSR" id="PIRSR601929-1"/>
    </source>
</evidence>
<keyword evidence="4 14" id="KW-0964">Secreted</keyword>
<proteinExistence type="inferred from homology"/>
<dbReference type="InterPro" id="IPR011051">
    <property type="entry name" value="RmlC_Cupin_sf"/>
</dbReference>
<dbReference type="InterPro" id="IPR014710">
    <property type="entry name" value="RmlC-like_jellyroll"/>
</dbReference>
<evidence type="ECO:0000259" key="16">
    <source>
        <dbReference type="SMART" id="SM00835"/>
    </source>
</evidence>
<dbReference type="EMBL" id="JAYMYR010000001">
    <property type="protein sequence ID" value="KAK7381858.1"/>
    <property type="molecule type" value="Genomic_DNA"/>
</dbReference>
<accession>A0AAN9RSF5</accession>
<reference evidence="17 18" key="1">
    <citation type="submission" date="2024-01" db="EMBL/GenBank/DDBJ databases">
        <title>The genomes of 5 underutilized Papilionoideae crops provide insights into root nodulation and disease resistanc.</title>
        <authorList>
            <person name="Jiang F."/>
        </authorList>
    </citation>
    <scope>NUCLEOTIDE SEQUENCE [LARGE SCALE GENOMIC DNA]</scope>
    <source>
        <strain evidence="17">JINMINGXINNONG_FW02</strain>
        <tissue evidence="17">Leaves</tissue>
    </source>
</reference>
<evidence type="ECO:0000256" key="7">
    <source>
        <dbReference type="ARBA" id="ARBA00023157"/>
    </source>
</evidence>
<organism evidence="17 18">
    <name type="scientific">Phaseolus coccineus</name>
    <name type="common">Scarlet runner bean</name>
    <name type="synonym">Phaseolus multiflorus</name>
    <dbReference type="NCBI Taxonomy" id="3886"/>
    <lineage>
        <taxon>Eukaryota</taxon>
        <taxon>Viridiplantae</taxon>
        <taxon>Streptophyta</taxon>
        <taxon>Embryophyta</taxon>
        <taxon>Tracheophyta</taxon>
        <taxon>Spermatophyta</taxon>
        <taxon>Magnoliopsida</taxon>
        <taxon>eudicotyledons</taxon>
        <taxon>Gunneridae</taxon>
        <taxon>Pentapetalae</taxon>
        <taxon>rosids</taxon>
        <taxon>fabids</taxon>
        <taxon>Fabales</taxon>
        <taxon>Fabaceae</taxon>
        <taxon>Papilionoideae</taxon>
        <taxon>50 kb inversion clade</taxon>
        <taxon>NPAAA clade</taxon>
        <taxon>indigoferoid/millettioid clade</taxon>
        <taxon>Phaseoleae</taxon>
        <taxon>Phaseolus</taxon>
    </lineage>
</organism>
<keyword evidence="10 11" id="KW-0464">Manganese</keyword>
<sequence>MWYQRCIVVDERTNISAQLFPHYLHTKSLYRSFKIKMIYILFLFSLLSFTSNAAVNDFCVADLKGPDSPSGYQCKPPKTVTVDDFVFSGLVAGNTTNTFNAALTSAFVTDFPGVNGLGVSAARLDIAKGGSIPMHTHPAATELLIMVEGKITAGFMTPFAVYTKTLKPGDIMVFPQGQLHFQVNSGKGKATAFLAFSSANPGAQLLDLLLFGNSIPSDLIAQTTFLDVDQVKKVKGRFGGRG</sequence>
<dbReference type="AlphaFoldDB" id="A0AAN9RSF5"/>
<evidence type="ECO:0000256" key="3">
    <source>
        <dbReference type="ARBA" id="ARBA00022523"/>
    </source>
</evidence>